<proteinExistence type="predicted"/>
<dbReference type="AlphaFoldDB" id="A0A2U2XAH1"/>
<keyword evidence="1" id="KW-0732">Signal</keyword>
<organism evidence="2 3">
    <name type="scientific">Brumimicrobium oceani</name>
    <dbReference type="NCBI Taxonomy" id="2100725"/>
    <lineage>
        <taxon>Bacteria</taxon>
        <taxon>Pseudomonadati</taxon>
        <taxon>Bacteroidota</taxon>
        <taxon>Flavobacteriia</taxon>
        <taxon>Flavobacteriales</taxon>
        <taxon>Crocinitomicaceae</taxon>
        <taxon>Brumimicrobium</taxon>
    </lineage>
</organism>
<evidence type="ECO:0000256" key="1">
    <source>
        <dbReference type="SAM" id="SignalP"/>
    </source>
</evidence>
<name>A0A2U2XAH1_9FLAO</name>
<evidence type="ECO:0008006" key="4">
    <source>
        <dbReference type="Google" id="ProtNLM"/>
    </source>
</evidence>
<dbReference type="RefSeq" id="WP_109360202.1">
    <property type="nucleotide sequence ID" value="NZ_QFRJ01000011.1"/>
</dbReference>
<gene>
    <name evidence="2" type="ORF">DIT68_12755</name>
</gene>
<feature type="chain" id="PRO_5015600440" description="Outer membrane protein beta-barrel domain-containing protein" evidence="1">
    <location>
        <begin position="27"/>
        <end position="282"/>
    </location>
</feature>
<protein>
    <recommendedName>
        <fullName evidence="4">Outer membrane protein beta-barrel domain-containing protein</fullName>
    </recommendedName>
</protein>
<dbReference type="EMBL" id="QFRJ01000011">
    <property type="protein sequence ID" value="PWH84795.1"/>
    <property type="molecule type" value="Genomic_DNA"/>
</dbReference>
<dbReference type="Proteomes" id="UP000245370">
    <property type="component" value="Unassembled WGS sequence"/>
</dbReference>
<sequence length="282" mass="32697">MKHTIFKSLLLLIFGVILSLDSTTIAQSSNQTDKGGFYLYWGYNRSAYTKSDLNLVGRGYDFTMKDMTASDNYEKLSMNYLDIKKITIPQFNVRMGYFFKDKWALTVGYDHMKYLMDHPQDVVIDGYVEPGISDLWSGEYDNELSPTNYDDIHYENSDGLNYIRFELARYFDLLSLGKNDWFRARAQAAVSTGLILSYNDLNFANEFTRKTISVSGYGLSLHPGIRLEFFNHIFLQTNLSAGFMHQVKVRTRPEDKGSYAKQRFGYMASELVLGYTWRFNKE</sequence>
<evidence type="ECO:0000313" key="3">
    <source>
        <dbReference type="Proteomes" id="UP000245370"/>
    </source>
</evidence>
<evidence type="ECO:0000313" key="2">
    <source>
        <dbReference type="EMBL" id="PWH84795.1"/>
    </source>
</evidence>
<accession>A0A2U2XAH1</accession>
<reference evidence="2 3" key="2">
    <citation type="submission" date="2018-05" db="EMBL/GenBank/DDBJ databases">
        <authorList>
            <person name="Lanie J.A."/>
            <person name="Ng W.-L."/>
            <person name="Kazmierczak K.M."/>
            <person name="Andrzejewski T.M."/>
            <person name="Davidsen T.M."/>
            <person name="Wayne K.J."/>
            <person name="Tettelin H."/>
            <person name="Glass J.I."/>
            <person name="Rusch D."/>
            <person name="Podicherti R."/>
            <person name="Tsui H.-C.T."/>
            <person name="Winkler M.E."/>
        </authorList>
    </citation>
    <scope>NUCLEOTIDE SEQUENCE [LARGE SCALE GENOMIC DNA]</scope>
    <source>
        <strain evidence="2 3">C305</strain>
    </source>
</reference>
<feature type="signal peptide" evidence="1">
    <location>
        <begin position="1"/>
        <end position="26"/>
    </location>
</feature>
<dbReference type="OrthoDB" id="8887208at2"/>
<comment type="caution">
    <text evidence="2">The sequence shown here is derived from an EMBL/GenBank/DDBJ whole genome shotgun (WGS) entry which is preliminary data.</text>
</comment>
<keyword evidence="3" id="KW-1185">Reference proteome</keyword>
<reference evidence="2 3" key="1">
    <citation type="submission" date="2018-05" db="EMBL/GenBank/DDBJ databases">
        <title>Brumimicrobium oceani sp. nov., isolated from coastal sediment.</title>
        <authorList>
            <person name="Kou Y."/>
        </authorList>
    </citation>
    <scope>NUCLEOTIDE SEQUENCE [LARGE SCALE GENOMIC DNA]</scope>
    <source>
        <strain evidence="2 3">C305</strain>
    </source>
</reference>